<protein>
    <submittedName>
        <fullName evidence="1">Cation diffusion facilitator CzcD-associated flavoprotein CzcO</fullName>
    </submittedName>
</protein>
<evidence type="ECO:0000313" key="1">
    <source>
        <dbReference type="EMBL" id="TDP39668.1"/>
    </source>
</evidence>
<name>A0A4R6PNJ0_NOCIG</name>
<dbReference type="Pfam" id="PF13738">
    <property type="entry name" value="Pyr_redox_3"/>
    <property type="match status" value="1"/>
</dbReference>
<dbReference type="RefSeq" id="WP_255284027.1">
    <property type="nucleotide sequence ID" value="NZ_JBHXPO010000007.1"/>
</dbReference>
<dbReference type="Gene3D" id="3.50.50.60">
    <property type="entry name" value="FAD/NAD(P)-binding domain"/>
    <property type="match status" value="2"/>
</dbReference>
<dbReference type="PANTHER" id="PTHR42877:SF4">
    <property type="entry name" value="FAD_NAD(P)-BINDING DOMAIN-CONTAINING PROTEIN-RELATED"/>
    <property type="match status" value="1"/>
</dbReference>
<organism evidence="1 2">
    <name type="scientific">Nocardia ignorata</name>
    <dbReference type="NCBI Taxonomy" id="145285"/>
    <lineage>
        <taxon>Bacteria</taxon>
        <taxon>Bacillati</taxon>
        <taxon>Actinomycetota</taxon>
        <taxon>Actinomycetes</taxon>
        <taxon>Mycobacteriales</taxon>
        <taxon>Nocardiaceae</taxon>
        <taxon>Nocardia</taxon>
    </lineage>
</organism>
<gene>
    <name evidence="1" type="ORF">DFR75_102386</name>
</gene>
<sequence>MADTVSVVIVGAGFAGLAMANELLRAGISDFVILEKADRAGGVWRENTYPGAACDVPSPYYSFSYAPKPDWTRRYAGQAQIESYLTDIASAPGLRNRIRYDVEVTTARFEESEGLWDLRTADGGSVRARVFVPATGQLSRPAMPDIEGRVRFEGASFHSAQWRHDCDLRGRRVAVIGAGASAIQFVPRIQPQVAQLTLFQRSAPYILPKPDGEYRSIHHSAFRRLPLLQKLERGLWWTLGEVWTLGITGNRRISAAVEAAARWQLRRQVASADLRHKLTPDYPIGCKRVLFANDYYPALTEPNVDVVTERIIEITAGGIRTADGVEHAVDVIIYGTGFATQEFIGPMTVRGRAGRELRAAWAEGAHAHLGMTVPGFPNMFLMYGPNTNLGTGSIIYMLERQARYIRQAVEVLTREPGAVVEIRAEVEHRYDEEIQRRLAGSAWAGCVSWYKSASGRISSNWPGSVSEYSRRTAKFSLAEFHTTAVSRVPDSTEATTCGRSGGHPATFS</sequence>
<comment type="caution">
    <text evidence="1">The sequence shown here is derived from an EMBL/GenBank/DDBJ whole genome shotgun (WGS) entry which is preliminary data.</text>
</comment>
<dbReference type="EMBL" id="SNXK01000002">
    <property type="protein sequence ID" value="TDP39668.1"/>
    <property type="molecule type" value="Genomic_DNA"/>
</dbReference>
<dbReference type="PANTHER" id="PTHR42877">
    <property type="entry name" value="L-ORNITHINE N(5)-MONOOXYGENASE-RELATED"/>
    <property type="match status" value="1"/>
</dbReference>
<proteinExistence type="predicted"/>
<dbReference type="SUPFAM" id="SSF51905">
    <property type="entry name" value="FAD/NAD(P)-binding domain"/>
    <property type="match status" value="1"/>
</dbReference>
<dbReference type="InterPro" id="IPR051209">
    <property type="entry name" value="FAD-bind_Monooxygenase_sf"/>
</dbReference>
<evidence type="ECO:0000313" key="2">
    <source>
        <dbReference type="Proteomes" id="UP000295087"/>
    </source>
</evidence>
<dbReference type="Proteomes" id="UP000295087">
    <property type="component" value="Unassembled WGS sequence"/>
</dbReference>
<dbReference type="AlphaFoldDB" id="A0A4R6PNJ0"/>
<keyword evidence="2" id="KW-1185">Reference proteome</keyword>
<reference evidence="1 2" key="1">
    <citation type="submission" date="2019-03" db="EMBL/GenBank/DDBJ databases">
        <title>Genomic Encyclopedia of Type Strains, Phase IV (KMG-IV): sequencing the most valuable type-strain genomes for metagenomic binning, comparative biology and taxonomic classification.</title>
        <authorList>
            <person name="Goeker M."/>
        </authorList>
    </citation>
    <scope>NUCLEOTIDE SEQUENCE [LARGE SCALE GENOMIC DNA]</scope>
    <source>
        <strain evidence="1 2">DSM 44496</strain>
    </source>
</reference>
<accession>A0A4R6PNJ0</accession>
<dbReference type="PRINTS" id="PR00419">
    <property type="entry name" value="ADXRDTASE"/>
</dbReference>
<dbReference type="InterPro" id="IPR036188">
    <property type="entry name" value="FAD/NAD-bd_sf"/>
</dbReference>